<dbReference type="STRING" id="225164.V4A0D8"/>
<dbReference type="InterPro" id="IPR036291">
    <property type="entry name" value="NAD(P)-bd_dom_sf"/>
</dbReference>
<feature type="non-terminal residue" evidence="5">
    <location>
        <position position="1"/>
    </location>
</feature>
<dbReference type="Proteomes" id="UP000030746">
    <property type="component" value="Unassembled WGS sequence"/>
</dbReference>
<dbReference type="KEGG" id="lgi:LOTGIDRAFT_114779"/>
<dbReference type="Pfam" id="PF01073">
    <property type="entry name" value="3Beta_HSD"/>
    <property type="match status" value="1"/>
</dbReference>
<dbReference type="InterPro" id="IPR050177">
    <property type="entry name" value="Lipid_A_modif_metabolic_enz"/>
</dbReference>
<dbReference type="OMA" id="GGKFYFV"/>
<feature type="domain" description="3-beta hydroxysteroid dehydrogenase/isomerase" evidence="4">
    <location>
        <begin position="7"/>
        <end position="267"/>
    </location>
</feature>
<dbReference type="SUPFAM" id="SSF51735">
    <property type="entry name" value="NAD(P)-binding Rossmann-fold domains"/>
    <property type="match status" value="1"/>
</dbReference>
<dbReference type="GO" id="GO:0016616">
    <property type="term" value="F:oxidoreductase activity, acting on the CH-OH group of donors, NAD or NADP as acceptor"/>
    <property type="evidence" value="ECO:0007669"/>
    <property type="project" value="InterPro"/>
</dbReference>
<dbReference type="HOGENOM" id="CLU_007383_6_3_1"/>
<comment type="similarity">
    <text evidence="1 3">Belongs to the 3-beta-HSD family.</text>
</comment>
<evidence type="ECO:0000256" key="2">
    <source>
        <dbReference type="ARBA" id="ARBA00023002"/>
    </source>
</evidence>
<dbReference type="RefSeq" id="XP_009051883.1">
    <property type="nucleotide sequence ID" value="XM_009053635.1"/>
</dbReference>
<organism evidence="5 6">
    <name type="scientific">Lottia gigantea</name>
    <name type="common">Giant owl limpet</name>
    <dbReference type="NCBI Taxonomy" id="225164"/>
    <lineage>
        <taxon>Eukaryota</taxon>
        <taxon>Metazoa</taxon>
        <taxon>Spiralia</taxon>
        <taxon>Lophotrochozoa</taxon>
        <taxon>Mollusca</taxon>
        <taxon>Gastropoda</taxon>
        <taxon>Patellogastropoda</taxon>
        <taxon>Lottioidea</taxon>
        <taxon>Lottiidae</taxon>
        <taxon>Lottia</taxon>
    </lineage>
</organism>
<dbReference type="PANTHER" id="PTHR43245:SF51">
    <property type="entry name" value="SHORT CHAIN DEHYDROGENASE_REDUCTASE FAMILY 42E, MEMBER 2"/>
    <property type="match status" value="1"/>
</dbReference>
<evidence type="ECO:0000259" key="4">
    <source>
        <dbReference type="Pfam" id="PF01073"/>
    </source>
</evidence>
<dbReference type="CTD" id="20231135"/>
<dbReference type="GO" id="GO:0006694">
    <property type="term" value="P:steroid biosynthetic process"/>
    <property type="evidence" value="ECO:0007669"/>
    <property type="project" value="InterPro"/>
</dbReference>
<reference evidence="5 6" key="1">
    <citation type="journal article" date="2013" name="Nature">
        <title>Insights into bilaterian evolution from three spiralian genomes.</title>
        <authorList>
            <person name="Simakov O."/>
            <person name="Marletaz F."/>
            <person name="Cho S.J."/>
            <person name="Edsinger-Gonzales E."/>
            <person name="Havlak P."/>
            <person name="Hellsten U."/>
            <person name="Kuo D.H."/>
            <person name="Larsson T."/>
            <person name="Lv J."/>
            <person name="Arendt D."/>
            <person name="Savage R."/>
            <person name="Osoegawa K."/>
            <person name="de Jong P."/>
            <person name="Grimwood J."/>
            <person name="Chapman J.A."/>
            <person name="Shapiro H."/>
            <person name="Aerts A."/>
            <person name="Otillar R.P."/>
            <person name="Terry A.Y."/>
            <person name="Boore J.L."/>
            <person name="Grigoriev I.V."/>
            <person name="Lindberg D.R."/>
            <person name="Seaver E.C."/>
            <person name="Weisblat D.A."/>
            <person name="Putnam N.H."/>
            <person name="Rokhsar D.S."/>
        </authorList>
    </citation>
    <scope>NUCLEOTIDE SEQUENCE [LARGE SCALE GENOMIC DNA]</scope>
</reference>
<dbReference type="Gene3D" id="3.40.50.720">
    <property type="entry name" value="NAD(P)-binding Rossmann-like Domain"/>
    <property type="match status" value="1"/>
</dbReference>
<dbReference type="FunFam" id="3.40.50.720:FF:000495">
    <property type="entry name" value="3 hydroxysteroid dehydrogenase, putative"/>
    <property type="match status" value="1"/>
</dbReference>
<evidence type="ECO:0000313" key="6">
    <source>
        <dbReference type="Proteomes" id="UP000030746"/>
    </source>
</evidence>
<protein>
    <recommendedName>
        <fullName evidence="4">3-beta hydroxysteroid dehydrogenase/isomerase domain-containing protein</fullName>
    </recommendedName>
</protein>
<evidence type="ECO:0000256" key="3">
    <source>
        <dbReference type="RuleBase" id="RU004475"/>
    </source>
</evidence>
<sequence length="356" mass="40152">EKKEVVVITGGSGFLGQHIIREIQQHSANISEIRILDIKPPGKFMDYEDFIPIKTILSSINNLASVCQALRGADSVIHVAGLISYGTFPDFTNMEKINVEGTKTVIEACVKENIERLLFCSTVDVVIGHQDILDGNEETSIPKTFLFPGYPDTKYRAEKLILAANGTKLSTGKQLHTISLRPNVMYGEGDPYYVSTALQNADQNKGVLIRVGNGTALFQQSYAGNVAWAFLCADTALRNNPSQVSGQVFFVPDNTPLQNSFLFMNYFLTLRNQRLSSFYLPWRHVYVTLYWLELVLKALSPLMKLSLPAQSCSVKYINMNLYFSSYKSRQLLGYKPFYTPQESIEKSSLYYKHYKK</sequence>
<keyword evidence="2 3" id="KW-0560">Oxidoreductase</keyword>
<evidence type="ECO:0000313" key="5">
    <source>
        <dbReference type="EMBL" id="ESO97278.1"/>
    </source>
</evidence>
<dbReference type="GeneID" id="20231135"/>
<dbReference type="EMBL" id="KB201305">
    <property type="protein sequence ID" value="ESO97278.1"/>
    <property type="molecule type" value="Genomic_DNA"/>
</dbReference>
<proteinExistence type="inferred from homology"/>
<accession>V4A0D8</accession>
<dbReference type="OrthoDB" id="2735536at2759"/>
<keyword evidence="6" id="KW-1185">Reference proteome</keyword>
<evidence type="ECO:0000256" key="1">
    <source>
        <dbReference type="ARBA" id="ARBA00009219"/>
    </source>
</evidence>
<name>V4A0D8_LOTGI</name>
<dbReference type="AlphaFoldDB" id="V4A0D8"/>
<gene>
    <name evidence="5" type="ORF">LOTGIDRAFT_114779</name>
</gene>
<dbReference type="InterPro" id="IPR002225">
    <property type="entry name" value="3Beta_OHSteriod_DH/Estase"/>
</dbReference>
<dbReference type="PANTHER" id="PTHR43245">
    <property type="entry name" value="BIFUNCTIONAL POLYMYXIN RESISTANCE PROTEIN ARNA"/>
    <property type="match status" value="1"/>
</dbReference>